<dbReference type="STRING" id="418985.A0A1V9X5T3"/>
<keyword evidence="3" id="KW-0378">Hydrolase</keyword>
<keyword evidence="2" id="KW-0645">Protease</keyword>
<comment type="similarity">
    <text evidence="4">Belongs to the ACTMAP family.</text>
</comment>
<evidence type="ECO:0000256" key="3">
    <source>
        <dbReference type="ARBA" id="ARBA00022801"/>
    </source>
</evidence>
<evidence type="ECO:0000256" key="1">
    <source>
        <dbReference type="ARBA" id="ARBA00022438"/>
    </source>
</evidence>
<name>A0A1V9X5T3_9ACAR</name>
<keyword evidence="1" id="KW-0031">Aminopeptidase</keyword>
<dbReference type="GO" id="GO:0006508">
    <property type="term" value="P:proteolysis"/>
    <property type="evidence" value="ECO:0007669"/>
    <property type="project" value="UniProtKB-KW"/>
</dbReference>
<dbReference type="FunCoup" id="A0A1V9X5T3">
    <property type="interactions" value="22"/>
</dbReference>
<dbReference type="PANTHER" id="PTHR28631">
    <property type="entry name" value="UPF0692 PROTEIN C19ORF54"/>
    <property type="match status" value="1"/>
</dbReference>
<protein>
    <recommendedName>
        <fullName evidence="5">Actin maturation protease</fullName>
    </recommendedName>
    <alternativeName>
        <fullName evidence="6">Actin aminopeptidase ACTMAP</fullName>
    </alternativeName>
</protein>
<organism evidence="8 9">
    <name type="scientific">Tropilaelaps mercedesae</name>
    <dbReference type="NCBI Taxonomy" id="418985"/>
    <lineage>
        <taxon>Eukaryota</taxon>
        <taxon>Metazoa</taxon>
        <taxon>Ecdysozoa</taxon>
        <taxon>Arthropoda</taxon>
        <taxon>Chelicerata</taxon>
        <taxon>Arachnida</taxon>
        <taxon>Acari</taxon>
        <taxon>Parasitiformes</taxon>
        <taxon>Mesostigmata</taxon>
        <taxon>Gamasina</taxon>
        <taxon>Dermanyssoidea</taxon>
        <taxon>Laelapidae</taxon>
        <taxon>Tropilaelaps</taxon>
    </lineage>
</organism>
<dbReference type="Proteomes" id="UP000192247">
    <property type="component" value="Unassembled WGS sequence"/>
</dbReference>
<evidence type="ECO:0000313" key="9">
    <source>
        <dbReference type="Proteomes" id="UP000192247"/>
    </source>
</evidence>
<evidence type="ECO:0000313" key="8">
    <source>
        <dbReference type="EMBL" id="OQR68632.1"/>
    </source>
</evidence>
<evidence type="ECO:0000256" key="7">
    <source>
        <dbReference type="ARBA" id="ARBA00049041"/>
    </source>
</evidence>
<evidence type="ECO:0000256" key="6">
    <source>
        <dbReference type="ARBA" id="ARBA00034908"/>
    </source>
</evidence>
<evidence type="ECO:0000256" key="5">
    <source>
        <dbReference type="ARBA" id="ARBA00034848"/>
    </source>
</evidence>
<comment type="caution">
    <text evidence="8">The sequence shown here is derived from an EMBL/GenBank/DDBJ whole genome shotgun (WGS) entry which is preliminary data.</text>
</comment>
<evidence type="ECO:0000256" key="2">
    <source>
        <dbReference type="ARBA" id="ARBA00022670"/>
    </source>
</evidence>
<accession>A0A1V9X5T3</accession>
<sequence length="284" mass="32393">MCADTMRVWQVDRASRTSSYGRPSWYSQAENVPGSRGNDKRLADAPLQLVRHDWAQLSWRYPVAFMSYRRIEPVLQTEYAQCGFVATAMAASTVGRRPNIQDMFNWAYRQGFTNVGDIFNISHLKALCDRYVRVPSTVMMFPSKEALIADLIRGKLFLVPYDAGYENGAPSLYNGHKAHWAVVLGALLMRPYCPPCISRLPRLAGNKPIYLSNNNVYLSHMYDGMDFVFAQHGWYAEPDLWSIETLRESCWQLNEVDPRNAASYVLPRGGIRQGLRGKVLRLDL</sequence>
<dbReference type="EMBL" id="MNPL01024029">
    <property type="protein sequence ID" value="OQR68632.1"/>
    <property type="molecule type" value="Genomic_DNA"/>
</dbReference>
<dbReference type="AlphaFoldDB" id="A0A1V9X5T3"/>
<dbReference type="Pfam" id="PF21646">
    <property type="entry name" value="ACTMAP-like_C"/>
    <property type="match status" value="1"/>
</dbReference>
<dbReference type="InParanoid" id="A0A1V9X5T3"/>
<gene>
    <name evidence="8" type="ORF">BIW11_12783</name>
</gene>
<dbReference type="InterPro" id="IPR040043">
    <property type="entry name" value="ACTMAP"/>
</dbReference>
<proteinExistence type="inferred from homology"/>
<dbReference type="OrthoDB" id="198816at2759"/>
<dbReference type="PANTHER" id="PTHR28631:SF1">
    <property type="entry name" value="ACTIN MATURATION PROTEASE"/>
    <property type="match status" value="1"/>
</dbReference>
<comment type="catalytic activity">
    <reaction evidence="7">
        <text>N-terminal N(alpha)-acetyl-L-cysteinyl-L-aspartyl-[protein] + H2O = N-terminal L-aspartyl-[protein] + N-acetyl-L-cysteine</text>
        <dbReference type="Rhea" id="RHEA:74579"/>
        <dbReference type="Rhea" id="RHEA-COMP:12669"/>
        <dbReference type="Rhea" id="RHEA-COMP:18395"/>
        <dbReference type="ChEBI" id="CHEBI:15377"/>
        <dbReference type="ChEBI" id="CHEBI:64720"/>
        <dbReference type="ChEBI" id="CHEBI:78236"/>
        <dbReference type="ChEBI" id="CHEBI:193599"/>
    </reaction>
    <physiologicalReaction direction="left-to-right" evidence="7">
        <dbReference type="Rhea" id="RHEA:74580"/>
    </physiologicalReaction>
</comment>
<reference evidence="8 9" key="1">
    <citation type="journal article" date="2017" name="Gigascience">
        <title>Draft genome of the honey bee ectoparasitic mite, Tropilaelaps mercedesae, is shaped by the parasitic life history.</title>
        <authorList>
            <person name="Dong X."/>
            <person name="Armstrong S.D."/>
            <person name="Xia D."/>
            <person name="Makepeace B.L."/>
            <person name="Darby A.C."/>
            <person name="Kadowaki T."/>
        </authorList>
    </citation>
    <scope>NUCLEOTIDE SEQUENCE [LARGE SCALE GENOMIC DNA]</scope>
    <source>
        <strain evidence="8">Wuxi-XJTLU</strain>
    </source>
</reference>
<keyword evidence="9" id="KW-1185">Reference proteome</keyword>
<evidence type="ECO:0000256" key="4">
    <source>
        <dbReference type="ARBA" id="ARBA00034725"/>
    </source>
</evidence>
<dbReference type="GO" id="GO:0004177">
    <property type="term" value="F:aminopeptidase activity"/>
    <property type="evidence" value="ECO:0007669"/>
    <property type="project" value="UniProtKB-KW"/>
</dbReference>